<dbReference type="GO" id="GO:0005886">
    <property type="term" value="C:plasma membrane"/>
    <property type="evidence" value="ECO:0007669"/>
    <property type="project" value="UniProtKB-SubCell"/>
</dbReference>
<evidence type="ECO:0000256" key="7">
    <source>
        <dbReference type="ARBA" id="ARBA00023136"/>
    </source>
</evidence>
<dbReference type="GO" id="GO:0015297">
    <property type="term" value="F:antiporter activity"/>
    <property type="evidence" value="ECO:0007669"/>
    <property type="project" value="UniProtKB-KW"/>
</dbReference>
<evidence type="ECO:0000256" key="6">
    <source>
        <dbReference type="ARBA" id="ARBA00022989"/>
    </source>
</evidence>
<keyword evidence="5 9" id="KW-0812">Transmembrane</keyword>
<feature type="transmembrane region" description="Helical" evidence="9">
    <location>
        <begin position="228"/>
        <end position="247"/>
    </location>
</feature>
<dbReference type="AlphaFoldDB" id="A0A1I0MKX9"/>
<proteinExistence type="inferred from homology"/>
<feature type="transmembrane region" description="Helical" evidence="9">
    <location>
        <begin position="319"/>
        <end position="341"/>
    </location>
</feature>
<feature type="transmembrane region" description="Helical" evidence="9">
    <location>
        <begin position="70"/>
        <end position="94"/>
    </location>
</feature>
<evidence type="ECO:0000256" key="3">
    <source>
        <dbReference type="ARBA" id="ARBA00022449"/>
    </source>
</evidence>
<evidence type="ECO:0000313" key="12">
    <source>
        <dbReference type="Proteomes" id="UP000199373"/>
    </source>
</evidence>
<reference evidence="11 12" key="1">
    <citation type="submission" date="2016-10" db="EMBL/GenBank/DDBJ databases">
        <authorList>
            <person name="de Groot N.N."/>
        </authorList>
    </citation>
    <scope>NUCLEOTIDE SEQUENCE [LARGE SCALE GENOMIC DNA]</scope>
    <source>
        <strain evidence="11 12">TC2-24</strain>
    </source>
</reference>
<feature type="transmembrane region" description="Helical" evidence="9">
    <location>
        <begin position="254"/>
        <end position="278"/>
    </location>
</feature>
<feature type="transmembrane region" description="Helical" evidence="9">
    <location>
        <begin position="187"/>
        <end position="208"/>
    </location>
</feature>
<dbReference type="Proteomes" id="UP000199373">
    <property type="component" value="Unassembled WGS sequence"/>
</dbReference>
<keyword evidence="7 9" id="KW-0472">Membrane</keyword>
<evidence type="ECO:0000256" key="8">
    <source>
        <dbReference type="ARBA" id="ARBA00038435"/>
    </source>
</evidence>
<dbReference type="PANTHER" id="PTHR33451:SF3">
    <property type="entry name" value="MALATE-2H(+)_NA(+)-LACTATE ANTIPORTER"/>
    <property type="match status" value="1"/>
</dbReference>
<evidence type="ECO:0000256" key="4">
    <source>
        <dbReference type="ARBA" id="ARBA00022475"/>
    </source>
</evidence>
<keyword evidence="2" id="KW-0813">Transport</keyword>
<dbReference type="NCBIfam" id="TIGR00931">
    <property type="entry name" value="antiport_nhaC"/>
    <property type="match status" value="1"/>
</dbReference>
<evidence type="ECO:0000256" key="9">
    <source>
        <dbReference type="SAM" id="Phobius"/>
    </source>
</evidence>
<sequence>MLNLIPFLVLIALITCCVTVFGNATLDGASQVSLLVASAVSVLIGHFSGHLKWENLEKEVTDKIASCTPAIIILLLIGAIGGTWMVSGIVPTMIYYGMQLIRPEVFLVSSSLLCALVSLMVGSSWTTVATIGVALMGIGKAHGFDDGWIAGSIITGAYFGDKLSPLSDTTVLASSVSGTPLFTHIRYMLYTTVPTFCISLSIFLIAGLTMDVSGHGNVSEFMDGLQHTFVISPWLLIVPVLTGVMIARRWPSMVVLFLAILLAVVVALVVQTPLVHAISEDAEGGLLASYKGMMRVCYGSTNIETGVPMLNDLVHTSGMAGMMPTIWLIICAQTFGGALTATGQLQDLMRRVLRLVKSTASLVASTVGTALFCNIATADQFLSIMLSSSMFRETYREKGYESRLLSRSCEDGATVTSVLVPWNTCGLTQSTVLGVATLTYLPFCFFNYLSPLTSIVVAASGWKIHRTNNNH</sequence>
<keyword evidence="12" id="KW-1185">Reference proteome</keyword>
<evidence type="ECO:0000259" key="10">
    <source>
        <dbReference type="Pfam" id="PF03553"/>
    </source>
</evidence>
<evidence type="ECO:0000256" key="5">
    <source>
        <dbReference type="ARBA" id="ARBA00022692"/>
    </source>
</evidence>
<dbReference type="InterPro" id="IPR018461">
    <property type="entry name" value="Na/H_Antiport_NhaC-like_C"/>
</dbReference>
<evidence type="ECO:0000313" key="11">
    <source>
        <dbReference type="EMBL" id="SEV88201.1"/>
    </source>
</evidence>
<feature type="transmembrane region" description="Helical" evidence="9">
    <location>
        <begin position="32"/>
        <end position="49"/>
    </location>
</feature>
<accession>A0A1I0MKX9</accession>
<dbReference type="InterPro" id="IPR052180">
    <property type="entry name" value="NhaC_Na-H+_Antiporter"/>
</dbReference>
<feature type="transmembrane region" description="Helical" evidence="9">
    <location>
        <begin position="440"/>
        <end position="462"/>
    </location>
</feature>
<comment type="similarity">
    <text evidence="8">Belongs to the NhaC Na(+)/H(+) (TC 2.A.35) antiporter family.</text>
</comment>
<feature type="domain" description="Na+/H+ antiporter NhaC-like C-terminal" evidence="10">
    <location>
        <begin position="156"/>
        <end position="462"/>
    </location>
</feature>
<keyword evidence="6 9" id="KW-1133">Transmembrane helix</keyword>
<evidence type="ECO:0000256" key="1">
    <source>
        <dbReference type="ARBA" id="ARBA00004651"/>
    </source>
</evidence>
<gene>
    <name evidence="11" type="ORF">SAMN04487850_0700</name>
</gene>
<feature type="transmembrane region" description="Helical" evidence="9">
    <location>
        <begin position="362"/>
        <end position="386"/>
    </location>
</feature>
<name>A0A1I0MKX9_9BACT</name>
<dbReference type="PANTHER" id="PTHR33451">
    <property type="entry name" value="MALATE-2H(+)/NA(+)-LACTATE ANTIPORTER"/>
    <property type="match status" value="1"/>
</dbReference>
<evidence type="ECO:0000256" key="2">
    <source>
        <dbReference type="ARBA" id="ARBA00022448"/>
    </source>
</evidence>
<comment type="subcellular location">
    <subcellularLocation>
        <location evidence="1">Cell membrane</location>
        <topology evidence="1">Multi-pass membrane protein</topology>
    </subcellularLocation>
</comment>
<dbReference type="InterPro" id="IPR004770">
    <property type="entry name" value="Na/H_antiport_NhaC"/>
</dbReference>
<dbReference type="EMBL" id="FOIQ01000001">
    <property type="protein sequence ID" value="SEV88201.1"/>
    <property type="molecule type" value="Genomic_DNA"/>
</dbReference>
<feature type="transmembrane region" description="Helical" evidence="9">
    <location>
        <begin position="106"/>
        <end position="135"/>
    </location>
</feature>
<keyword evidence="4" id="KW-1003">Cell membrane</keyword>
<organism evidence="11 12">
    <name type="scientific">Prevotella aff. ruminicola Tc2-24</name>
    <dbReference type="NCBI Taxonomy" id="81582"/>
    <lineage>
        <taxon>Bacteria</taxon>
        <taxon>Pseudomonadati</taxon>
        <taxon>Bacteroidota</taxon>
        <taxon>Bacteroidia</taxon>
        <taxon>Bacteroidales</taxon>
        <taxon>Prevotellaceae</taxon>
        <taxon>Prevotella</taxon>
    </lineage>
</organism>
<dbReference type="Pfam" id="PF03553">
    <property type="entry name" value="Na_H_antiporter"/>
    <property type="match status" value="1"/>
</dbReference>
<dbReference type="RefSeq" id="WP_091914699.1">
    <property type="nucleotide sequence ID" value="NZ_FOIQ01000001.1"/>
</dbReference>
<protein>
    <submittedName>
        <fullName evidence="11">Transporter, NhaC family</fullName>
    </submittedName>
</protein>
<keyword evidence="3" id="KW-0050">Antiport</keyword>